<dbReference type="SUPFAM" id="SSF109854">
    <property type="entry name" value="DinB/YfiT-like putative metalloenzymes"/>
    <property type="match status" value="1"/>
</dbReference>
<dbReference type="EMBL" id="BNJG01000003">
    <property type="protein sequence ID" value="GHO58921.1"/>
    <property type="molecule type" value="Genomic_DNA"/>
</dbReference>
<dbReference type="PANTHER" id="PTHR40658:SF4">
    <property type="entry name" value="HYPOTHETICAL CYTOSOLIC PROTEIN"/>
    <property type="match status" value="1"/>
</dbReference>
<reference evidence="1 2" key="1">
    <citation type="journal article" date="2021" name="Int. J. Syst. Evol. Microbiol.">
        <title>Reticulibacter mediterranei gen. nov., sp. nov., within the new family Reticulibacteraceae fam. nov., and Ktedonospora formicarum gen. nov., sp. nov., Ktedonobacter robiniae sp. nov., Dictyobacter formicarum sp. nov. and Dictyobacter arantiisoli sp. nov., belonging to the class Ktedonobacteria.</title>
        <authorList>
            <person name="Yabe S."/>
            <person name="Zheng Y."/>
            <person name="Wang C.M."/>
            <person name="Sakai Y."/>
            <person name="Abe K."/>
            <person name="Yokota A."/>
            <person name="Donadio S."/>
            <person name="Cavaletti L."/>
            <person name="Monciardini P."/>
        </authorList>
    </citation>
    <scope>NUCLEOTIDE SEQUENCE [LARGE SCALE GENOMIC DNA]</scope>
    <source>
        <strain evidence="1 2">SOSP1-30</strain>
    </source>
</reference>
<dbReference type="Pfam" id="PF08020">
    <property type="entry name" value="DUF1706"/>
    <property type="match status" value="1"/>
</dbReference>
<dbReference type="InterPro" id="IPR034660">
    <property type="entry name" value="DinB/YfiT-like"/>
</dbReference>
<name>A0ABQ3V1S9_9CHLR</name>
<organism evidence="1 2">
    <name type="scientific">Ktedonobacter robiniae</name>
    <dbReference type="NCBI Taxonomy" id="2778365"/>
    <lineage>
        <taxon>Bacteria</taxon>
        <taxon>Bacillati</taxon>
        <taxon>Chloroflexota</taxon>
        <taxon>Ktedonobacteria</taxon>
        <taxon>Ktedonobacterales</taxon>
        <taxon>Ktedonobacteraceae</taxon>
        <taxon>Ktedonobacter</taxon>
    </lineage>
</organism>
<keyword evidence="2" id="KW-1185">Reference proteome</keyword>
<dbReference type="Proteomes" id="UP000654345">
    <property type="component" value="Unassembled WGS sequence"/>
</dbReference>
<dbReference type="InterPro" id="IPR012550">
    <property type="entry name" value="DUF1706"/>
</dbReference>
<evidence type="ECO:0000313" key="1">
    <source>
        <dbReference type="EMBL" id="GHO58921.1"/>
    </source>
</evidence>
<proteinExistence type="predicted"/>
<sequence length="165" mass="18744">MSKHMQKKDLQEHIQQGYGQLMELVSSLSEEQATTPGVNGVWSVKDNLAHLAVWQNYLLASLRAIPTGQKPDAFVPGLETEDEENEHFYQQNKDRSLKEVLANLQEGYQGVLGALEGLSEQSLNEPFPWREQGNVVWESIAGDTYEHYKEHRVNVLHWLASAKTN</sequence>
<dbReference type="Gene3D" id="1.20.120.450">
    <property type="entry name" value="dinb family like domain"/>
    <property type="match status" value="1"/>
</dbReference>
<gene>
    <name evidence="1" type="ORF">KSB_73960</name>
</gene>
<dbReference type="RefSeq" id="WP_201375160.1">
    <property type="nucleotide sequence ID" value="NZ_BNJG01000003.1"/>
</dbReference>
<evidence type="ECO:0000313" key="2">
    <source>
        <dbReference type="Proteomes" id="UP000654345"/>
    </source>
</evidence>
<evidence type="ECO:0008006" key="3">
    <source>
        <dbReference type="Google" id="ProtNLM"/>
    </source>
</evidence>
<accession>A0ABQ3V1S9</accession>
<comment type="caution">
    <text evidence="1">The sequence shown here is derived from an EMBL/GenBank/DDBJ whole genome shotgun (WGS) entry which is preliminary data.</text>
</comment>
<dbReference type="PANTHER" id="PTHR40658">
    <property type="match status" value="1"/>
</dbReference>
<protein>
    <recommendedName>
        <fullName evidence="3">ClbS/DfsB family four-helix bundle protein</fullName>
    </recommendedName>
</protein>